<keyword evidence="1 2" id="KW-0732">Signal</keyword>
<dbReference type="PANTHER" id="PTHR36504:SF1">
    <property type="entry name" value="LIPOPOLYSACCHARIDE EXPORT SYSTEM PROTEIN LPTA"/>
    <property type="match status" value="1"/>
</dbReference>
<proteinExistence type="predicted"/>
<evidence type="ECO:0000259" key="3">
    <source>
        <dbReference type="Pfam" id="PF13100"/>
    </source>
</evidence>
<dbReference type="GO" id="GO:0009279">
    <property type="term" value="C:cell outer membrane"/>
    <property type="evidence" value="ECO:0007669"/>
    <property type="project" value="TreeGrafter"/>
</dbReference>
<reference evidence="4 5" key="1">
    <citation type="submission" date="2018-06" db="EMBL/GenBank/DDBJ databases">
        <title>Genomic Encyclopedia of Archaeal and Bacterial Type Strains, Phase II (KMG-II): from individual species to whole genera.</title>
        <authorList>
            <person name="Goeker M."/>
        </authorList>
    </citation>
    <scope>NUCLEOTIDE SEQUENCE [LARGE SCALE GENOMIC DNA]</scope>
    <source>
        <strain evidence="4 5">DSM 29821</strain>
    </source>
</reference>
<dbReference type="Proteomes" id="UP000249819">
    <property type="component" value="Unassembled WGS sequence"/>
</dbReference>
<dbReference type="Pfam" id="PF13100">
    <property type="entry name" value="OstA_2"/>
    <property type="match status" value="1"/>
</dbReference>
<dbReference type="AlphaFoldDB" id="A0A327WC88"/>
<protein>
    <submittedName>
        <fullName evidence="4">OstA-like protein</fullName>
    </submittedName>
</protein>
<comment type="caution">
    <text evidence="4">The sequence shown here is derived from an EMBL/GenBank/DDBJ whole genome shotgun (WGS) entry which is preliminary data.</text>
</comment>
<dbReference type="OrthoDB" id="9805931at2"/>
<dbReference type="PANTHER" id="PTHR36504">
    <property type="entry name" value="LIPOPOLYSACCHARIDE EXPORT SYSTEM PROTEIN LPTA"/>
    <property type="match status" value="1"/>
</dbReference>
<dbReference type="GO" id="GO:0017089">
    <property type="term" value="F:glycolipid transfer activity"/>
    <property type="evidence" value="ECO:0007669"/>
    <property type="project" value="TreeGrafter"/>
</dbReference>
<dbReference type="Gene3D" id="2.60.450.10">
    <property type="entry name" value="Lipopolysaccharide (LPS) transport protein A like domain"/>
    <property type="match status" value="2"/>
</dbReference>
<dbReference type="InterPro" id="IPR005653">
    <property type="entry name" value="OstA-like_N"/>
</dbReference>
<dbReference type="InterPro" id="IPR052037">
    <property type="entry name" value="LPS_export_LptA"/>
</dbReference>
<gene>
    <name evidence="4" type="ORF">CLV59_101990</name>
</gene>
<organism evidence="4 5">
    <name type="scientific">Chitinophaga dinghuensis</name>
    <dbReference type="NCBI Taxonomy" id="1539050"/>
    <lineage>
        <taxon>Bacteria</taxon>
        <taxon>Pseudomonadati</taxon>
        <taxon>Bacteroidota</taxon>
        <taxon>Chitinophagia</taxon>
        <taxon>Chitinophagales</taxon>
        <taxon>Chitinophagaceae</taxon>
        <taxon>Chitinophaga</taxon>
    </lineage>
</organism>
<dbReference type="GO" id="GO:0030288">
    <property type="term" value="C:outer membrane-bounded periplasmic space"/>
    <property type="evidence" value="ECO:0007669"/>
    <property type="project" value="TreeGrafter"/>
</dbReference>
<dbReference type="RefSeq" id="WP_111590865.1">
    <property type="nucleotide sequence ID" value="NZ_QLMA01000001.1"/>
</dbReference>
<evidence type="ECO:0000256" key="2">
    <source>
        <dbReference type="SAM" id="SignalP"/>
    </source>
</evidence>
<evidence type="ECO:0000313" key="5">
    <source>
        <dbReference type="Proteomes" id="UP000249819"/>
    </source>
</evidence>
<name>A0A327WC88_9BACT</name>
<feature type="signal peptide" evidence="2">
    <location>
        <begin position="1"/>
        <end position="24"/>
    </location>
</feature>
<feature type="domain" description="Organic solvent tolerance-like N-terminal" evidence="3">
    <location>
        <begin position="36"/>
        <end position="192"/>
    </location>
</feature>
<feature type="chain" id="PRO_5016408797" evidence="2">
    <location>
        <begin position="25"/>
        <end position="630"/>
    </location>
</feature>
<dbReference type="EMBL" id="QLMA01000001">
    <property type="protein sequence ID" value="RAJ88223.1"/>
    <property type="molecule type" value="Genomic_DNA"/>
</dbReference>
<accession>A0A327WC88</accession>
<dbReference type="GO" id="GO:0015920">
    <property type="term" value="P:lipopolysaccharide transport"/>
    <property type="evidence" value="ECO:0007669"/>
    <property type="project" value="TreeGrafter"/>
</dbReference>
<sequence length="630" mass="70904">MREFFKSGLLLAVIFLTSIITAKAQEPKQPAPVKGTRVVINNADSIIEMTTDTSNIRRLLGHVSLTQGNTLFTSDSAIQNLRTNIIDAYGNIHINQADSVHIYGQALNYDANSRIATLTKDARMTDGKVTISGPELVYDMNAKIGSYLKTGKLVNGKSVLTSDEGFYYVEPKEMHFQRNVVLIDPDYTLATDALLYNTETKIANIIAPTTINEGKRIMYVTSGYYDTDKGYGNFTSRPVIVDSTGTLTADQLEMDKIAGKAYATGNMVYKDTVRRMSLLANYGVVDQIGKTILATQKPLMIMENGKDTFYLRADTLFSGIIKPGDSLSIPSVQGLRKVPPPLRLTPVKSRTPSTFIDNEPEFLKRDELLARQKRESVSGSDMMMMADSAMAKSRNKMDMNAVKNVKIAPMRPVLLGDSLPGVKHFADSMTLISQKNKGKDTTEERYLLAYHHVRMFSDSLQGVADSVYYSTSDSIFRFFRDPVIWTNRKTQMNGDTIYMYTKNQTADKIVMKQNAFIINETGPDMYNQIKGSLITGYVKDKELDWVHVEGNAETITYATDNQGAFMNVTRTLSATIKLYFLHGELSKVVFYTQPETTVYPFTHRPVEELKLEHFKWEIKRKPKTKYELMQ</sequence>
<evidence type="ECO:0000313" key="4">
    <source>
        <dbReference type="EMBL" id="RAJ88223.1"/>
    </source>
</evidence>
<keyword evidence="5" id="KW-1185">Reference proteome</keyword>
<evidence type="ECO:0000256" key="1">
    <source>
        <dbReference type="ARBA" id="ARBA00022729"/>
    </source>
</evidence>